<organism evidence="3 4">
    <name type="scientific">Deinococcus roseus</name>
    <dbReference type="NCBI Taxonomy" id="392414"/>
    <lineage>
        <taxon>Bacteria</taxon>
        <taxon>Thermotogati</taxon>
        <taxon>Deinococcota</taxon>
        <taxon>Deinococci</taxon>
        <taxon>Deinococcales</taxon>
        <taxon>Deinococcaceae</taxon>
        <taxon>Deinococcus</taxon>
    </lineage>
</organism>
<dbReference type="PANTHER" id="PTHR30547:SF0">
    <property type="entry name" value="BLR8175 PROTEIN"/>
    <property type="match status" value="1"/>
</dbReference>
<sequence>MAFPEMKGFSRRHLLYMRSFAEAASEEFVQQVAAQLPWFHTCTLLDRVKDASQQEWYAQAALENGWSRAVLDHQIDSGLFERQGKALRNFQQTLPAPQSELAQQVFKHPMNLEFLALSEQASERELERGLIERLKDFMLELGVGFAFVGSQ</sequence>
<evidence type="ECO:0000259" key="1">
    <source>
        <dbReference type="Pfam" id="PF06250"/>
    </source>
</evidence>
<protein>
    <recommendedName>
        <fullName evidence="5">YhcG N-terminal domain-containing protein</fullName>
    </recommendedName>
</protein>
<dbReference type="RefSeq" id="WP_268239721.1">
    <property type="nucleotide sequence ID" value="NZ_BMOD01000007.1"/>
</dbReference>
<dbReference type="InterPro" id="IPR009362">
    <property type="entry name" value="YhcG_C"/>
</dbReference>
<dbReference type="PANTHER" id="PTHR30547">
    <property type="entry name" value="UNCHARACTERIZED PROTEIN YHCG-RELATED"/>
    <property type="match status" value="1"/>
</dbReference>
<feature type="domain" description="YhcG N-terminal" evidence="2">
    <location>
        <begin position="2"/>
        <end position="82"/>
    </location>
</feature>
<proteinExistence type="predicted"/>
<dbReference type="Pfam" id="PF17761">
    <property type="entry name" value="DUF1016_N"/>
    <property type="match status" value="1"/>
</dbReference>
<name>A0ABQ2CZK7_9DEIO</name>
<dbReference type="InterPro" id="IPR041527">
    <property type="entry name" value="YhcG_N"/>
</dbReference>
<dbReference type="InterPro" id="IPR053148">
    <property type="entry name" value="PD-DEXK-like_domain"/>
</dbReference>
<keyword evidence="4" id="KW-1185">Reference proteome</keyword>
<evidence type="ECO:0008006" key="5">
    <source>
        <dbReference type="Google" id="ProtNLM"/>
    </source>
</evidence>
<dbReference type="EMBL" id="BMOD01000007">
    <property type="protein sequence ID" value="GGJ36053.1"/>
    <property type="molecule type" value="Genomic_DNA"/>
</dbReference>
<gene>
    <name evidence="3" type="ORF">GCM10008938_22680</name>
</gene>
<evidence type="ECO:0000313" key="3">
    <source>
        <dbReference type="EMBL" id="GGJ36053.1"/>
    </source>
</evidence>
<evidence type="ECO:0000259" key="2">
    <source>
        <dbReference type="Pfam" id="PF17761"/>
    </source>
</evidence>
<evidence type="ECO:0000313" key="4">
    <source>
        <dbReference type="Proteomes" id="UP000632222"/>
    </source>
</evidence>
<feature type="domain" description="YhcG PDDEXK nuclease" evidence="1">
    <location>
        <begin position="103"/>
        <end position="151"/>
    </location>
</feature>
<dbReference type="Proteomes" id="UP000632222">
    <property type="component" value="Unassembled WGS sequence"/>
</dbReference>
<comment type="caution">
    <text evidence="3">The sequence shown here is derived from an EMBL/GenBank/DDBJ whole genome shotgun (WGS) entry which is preliminary data.</text>
</comment>
<reference evidence="4" key="1">
    <citation type="journal article" date="2019" name="Int. J. Syst. Evol. Microbiol.">
        <title>The Global Catalogue of Microorganisms (GCM) 10K type strain sequencing project: providing services to taxonomists for standard genome sequencing and annotation.</title>
        <authorList>
            <consortium name="The Broad Institute Genomics Platform"/>
            <consortium name="The Broad Institute Genome Sequencing Center for Infectious Disease"/>
            <person name="Wu L."/>
            <person name="Ma J."/>
        </authorList>
    </citation>
    <scope>NUCLEOTIDE SEQUENCE [LARGE SCALE GENOMIC DNA]</scope>
    <source>
        <strain evidence="4">JCM 14370</strain>
    </source>
</reference>
<accession>A0ABQ2CZK7</accession>
<dbReference type="Pfam" id="PF06250">
    <property type="entry name" value="YhcG_C"/>
    <property type="match status" value="1"/>
</dbReference>